<name>A0A5B9QEP3_9BACT</name>
<dbReference type="GO" id="GO:0047307">
    <property type="term" value="F:diaminobutyrate-pyruvate transaminase activity"/>
    <property type="evidence" value="ECO:0007669"/>
    <property type="project" value="InterPro"/>
</dbReference>
<comment type="cofactor">
    <cofactor evidence="1 7">
        <name>pyridoxal 5'-phosphate</name>
        <dbReference type="ChEBI" id="CHEBI:597326"/>
    </cofactor>
</comment>
<organism evidence="8 9">
    <name type="scientific">Bythopirellula goksoeyrii</name>
    <dbReference type="NCBI Taxonomy" id="1400387"/>
    <lineage>
        <taxon>Bacteria</taxon>
        <taxon>Pseudomonadati</taxon>
        <taxon>Planctomycetota</taxon>
        <taxon>Planctomycetia</taxon>
        <taxon>Pirellulales</taxon>
        <taxon>Lacipirellulaceae</taxon>
        <taxon>Bythopirellula</taxon>
    </lineage>
</organism>
<evidence type="ECO:0000256" key="7">
    <source>
        <dbReference type="RuleBase" id="RU365034"/>
    </source>
</evidence>
<comment type="pathway">
    <text evidence="7">Amine and polyamine biosynthesis; ectoine biosynthesis; L-ectoine from L-aspartate 4-semialdehyde: step 1/3.</text>
</comment>
<dbReference type="AlphaFoldDB" id="A0A5B9QEP3"/>
<dbReference type="InterPro" id="IPR012773">
    <property type="entry name" value="Ectoine_EctB"/>
</dbReference>
<evidence type="ECO:0000256" key="6">
    <source>
        <dbReference type="RuleBase" id="RU003560"/>
    </source>
</evidence>
<accession>A0A5B9QEP3</accession>
<evidence type="ECO:0000256" key="3">
    <source>
        <dbReference type="ARBA" id="ARBA00022576"/>
    </source>
</evidence>
<dbReference type="SUPFAM" id="SSF53383">
    <property type="entry name" value="PLP-dependent transferases"/>
    <property type="match status" value="1"/>
</dbReference>
<dbReference type="GO" id="GO:0030170">
    <property type="term" value="F:pyridoxal phosphate binding"/>
    <property type="evidence" value="ECO:0007669"/>
    <property type="project" value="InterPro"/>
</dbReference>
<dbReference type="CDD" id="cd00610">
    <property type="entry name" value="OAT_like"/>
    <property type="match status" value="1"/>
</dbReference>
<dbReference type="NCBIfam" id="TIGR02407">
    <property type="entry name" value="ectoine_ectB"/>
    <property type="match status" value="1"/>
</dbReference>
<dbReference type="PROSITE" id="PS00600">
    <property type="entry name" value="AA_TRANSFER_CLASS_3"/>
    <property type="match status" value="1"/>
</dbReference>
<protein>
    <recommendedName>
        <fullName evidence="7">Diaminobutyrate--2-oxoglutarate transaminase</fullName>
        <ecNumber evidence="7">2.6.1.76</ecNumber>
    </recommendedName>
    <alternativeName>
        <fullName evidence="7">DABA aminotransferase</fullName>
    </alternativeName>
</protein>
<keyword evidence="9" id="KW-1185">Reference proteome</keyword>
<dbReference type="InterPro" id="IPR049704">
    <property type="entry name" value="Aminotrans_3_PPA_site"/>
</dbReference>
<dbReference type="RefSeq" id="WP_148075668.1">
    <property type="nucleotide sequence ID" value="NZ_CP042913.1"/>
</dbReference>
<dbReference type="EC" id="2.6.1.76" evidence="7"/>
<dbReference type="InterPro" id="IPR015422">
    <property type="entry name" value="PyrdxlP-dep_Trfase_small"/>
</dbReference>
<comment type="function">
    <text evidence="7">Catalyzes reversively the conversion of L-aspartate beta-semialdehyde (ASA) to L-2,4-diaminobutyrate (DABA) by transamination with L-glutamate.</text>
</comment>
<comment type="catalytic activity">
    <reaction evidence="7">
        <text>L-2,4-diaminobutanoate + 2-oxoglutarate = L-aspartate 4-semialdehyde + L-glutamate</text>
        <dbReference type="Rhea" id="RHEA:11160"/>
        <dbReference type="ChEBI" id="CHEBI:16810"/>
        <dbReference type="ChEBI" id="CHEBI:29985"/>
        <dbReference type="ChEBI" id="CHEBI:58761"/>
        <dbReference type="ChEBI" id="CHEBI:537519"/>
        <dbReference type="EC" id="2.6.1.76"/>
    </reaction>
</comment>
<dbReference type="NCBIfam" id="NF006733">
    <property type="entry name" value="PRK09264.1"/>
    <property type="match status" value="1"/>
</dbReference>
<proteinExistence type="inferred from homology"/>
<dbReference type="UniPathway" id="UPA00067">
    <property type="reaction ID" value="UER00121"/>
</dbReference>
<dbReference type="OrthoDB" id="9816013at2"/>
<evidence type="ECO:0000256" key="1">
    <source>
        <dbReference type="ARBA" id="ARBA00001933"/>
    </source>
</evidence>
<dbReference type="InterPro" id="IPR015424">
    <property type="entry name" value="PyrdxlP-dep_Trfase"/>
</dbReference>
<dbReference type="KEGG" id="bgok:Pr1d_47690"/>
<sequence>MEHTENIFERLESEVRSYCRGWPVVFEESYGHTVIDESGREYIDFFAGAGALNYGHNNPVLKAKLLDYISGNGISHSLDMMTEAKSDFLEAMDERILSPRNLDYKVMFPGPTGTNSVEAALKLARQITGRTNVIAFTNAFHGMTLGSLALTGNGSKRDGAGVPLGNVTRMPYHRYLDDTDTIDLLAKHLEDTSSGVDMPAALILELVQAEGGVNVATNPWLRRLEKLLKEHGVLLIVDDIQAGCGRTGTFFSFESAGLDPDIVCLSKSLSGYGTPMAVTMFRRELDQWEPGKHNGTFRGHNLAFVTATAALHEYWQDDALTNQIKKKANIMRGVLDKIAEQVPEEAQQVRGRGMIQGIEFKDPATAGAICAAAFNRGLLIETSGASDEVLKLLPPLTIEESALTQGLEILQESVEEALVSIGN</sequence>
<evidence type="ECO:0000256" key="4">
    <source>
        <dbReference type="ARBA" id="ARBA00022679"/>
    </source>
</evidence>
<dbReference type="Gene3D" id="3.90.1150.10">
    <property type="entry name" value="Aspartate Aminotransferase, domain 1"/>
    <property type="match status" value="1"/>
</dbReference>
<keyword evidence="5 6" id="KW-0663">Pyridoxal phosphate</keyword>
<evidence type="ECO:0000313" key="9">
    <source>
        <dbReference type="Proteomes" id="UP000323917"/>
    </source>
</evidence>
<dbReference type="GO" id="GO:0019491">
    <property type="term" value="P:ectoine biosynthetic process"/>
    <property type="evidence" value="ECO:0007669"/>
    <property type="project" value="UniProtKB-UniPathway"/>
</dbReference>
<dbReference type="PANTHER" id="PTHR43552">
    <property type="entry name" value="DIAMINOBUTYRATE--2-OXOGLUTARATE AMINOTRANSFERASE"/>
    <property type="match status" value="1"/>
</dbReference>
<evidence type="ECO:0000256" key="2">
    <source>
        <dbReference type="ARBA" id="ARBA00008954"/>
    </source>
</evidence>
<comment type="similarity">
    <text evidence="2 6">Belongs to the class-III pyridoxal-phosphate-dependent aminotransferase family.</text>
</comment>
<dbReference type="GO" id="GO:0045303">
    <property type="term" value="F:diaminobutyrate-2-oxoglutarate transaminase activity"/>
    <property type="evidence" value="ECO:0007669"/>
    <property type="project" value="UniProtKB-EC"/>
</dbReference>
<gene>
    <name evidence="8" type="primary">ectB</name>
    <name evidence="8" type="ORF">Pr1d_47690</name>
</gene>
<dbReference type="PANTHER" id="PTHR43552:SF2">
    <property type="entry name" value="DIAMINOBUTYRATE--2-OXOGLUTARATE TRANSAMINASE"/>
    <property type="match status" value="1"/>
</dbReference>
<dbReference type="InterPro" id="IPR005814">
    <property type="entry name" value="Aminotrans_3"/>
</dbReference>
<evidence type="ECO:0000256" key="5">
    <source>
        <dbReference type="ARBA" id="ARBA00022898"/>
    </source>
</evidence>
<dbReference type="Proteomes" id="UP000323917">
    <property type="component" value="Chromosome"/>
</dbReference>
<keyword evidence="4 7" id="KW-0808">Transferase</keyword>
<reference evidence="8 9" key="1">
    <citation type="submission" date="2019-08" db="EMBL/GenBank/DDBJ databases">
        <title>Deep-cultivation of Planctomycetes and their phenomic and genomic characterization uncovers novel biology.</title>
        <authorList>
            <person name="Wiegand S."/>
            <person name="Jogler M."/>
            <person name="Boedeker C."/>
            <person name="Pinto D."/>
            <person name="Vollmers J."/>
            <person name="Rivas-Marin E."/>
            <person name="Kohn T."/>
            <person name="Peeters S.H."/>
            <person name="Heuer A."/>
            <person name="Rast P."/>
            <person name="Oberbeckmann S."/>
            <person name="Bunk B."/>
            <person name="Jeske O."/>
            <person name="Meyerdierks A."/>
            <person name="Storesund J.E."/>
            <person name="Kallscheuer N."/>
            <person name="Luecker S."/>
            <person name="Lage O.M."/>
            <person name="Pohl T."/>
            <person name="Merkel B.J."/>
            <person name="Hornburger P."/>
            <person name="Mueller R.-W."/>
            <person name="Bruemmer F."/>
            <person name="Labrenz M."/>
            <person name="Spormann A.M."/>
            <person name="Op den Camp H."/>
            <person name="Overmann J."/>
            <person name="Amann R."/>
            <person name="Jetten M.S.M."/>
            <person name="Mascher T."/>
            <person name="Medema M.H."/>
            <person name="Devos D.P."/>
            <person name="Kaster A.-K."/>
            <person name="Ovreas L."/>
            <person name="Rohde M."/>
            <person name="Galperin M.Y."/>
            <person name="Jogler C."/>
        </authorList>
    </citation>
    <scope>NUCLEOTIDE SEQUENCE [LARGE SCALE GENOMIC DNA]</scope>
    <source>
        <strain evidence="8 9">Pr1d</strain>
    </source>
</reference>
<dbReference type="EMBL" id="CP042913">
    <property type="protein sequence ID" value="QEG37424.1"/>
    <property type="molecule type" value="Genomic_DNA"/>
</dbReference>
<dbReference type="PIRSF" id="PIRSF000521">
    <property type="entry name" value="Transaminase_4ab_Lys_Orn"/>
    <property type="match status" value="1"/>
</dbReference>
<keyword evidence="3 7" id="KW-0032">Aminotransferase</keyword>
<dbReference type="Pfam" id="PF00202">
    <property type="entry name" value="Aminotran_3"/>
    <property type="match status" value="1"/>
</dbReference>
<dbReference type="NCBIfam" id="TIGR00709">
    <property type="entry name" value="dat"/>
    <property type="match status" value="1"/>
</dbReference>
<dbReference type="Gene3D" id="3.40.640.10">
    <property type="entry name" value="Type I PLP-dependent aspartate aminotransferase-like (Major domain)"/>
    <property type="match status" value="1"/>
</dbReference>
<evidence type="ECO:0000313" key="8">
    <source>
        <dbReference type="EMBL" id="QEG37424.1"/>
    </source>
</evidence>
<dbReference type="InterPro" id="IPR015421">
    <property type="entry name" value="PyrdxlP-dep_Trfase_major"/>
</dbReference>
<dbReference type="InterPro" id="IPR004637">
    <property type="entry name" value="Dat"/>
</dbReference>